<keyword evidence="1" id="KW-0472">Membrane</keyword>
<keyword evidence="3" id="KW-1185">Reference proteome</keyword>
<protein>
    <recommendedName>
        <fullName evidence="4">Protein BatD</fullName>
    </recommendedName>
</protein>
<name>A0A251X551_9GAMM</name>
<organism evidence="2 3">
    <name type="scientific">Thioflexithrix psekupsensis</name>
    <dbReference type="NCBI Taxonomy" id="1570016"/>
    <lineage>
        <taxon>Bacteria</taxon>
        <taxon>Pseudomonadati</taxon>
        <taxon>Pseudomonadota</taxon>
        <taxon>Gammaproteobacteria</taxon>
        <taxon>Thiotrichales</taxon>
        <taxon>Thioflexithrix</taxon>
    </lineage>
</organism>
<gene>
    <name evidence="2" type="ORF">TPSD3_13990</name>
</gene>
<dbReference type="EMBL" id="MSLT01000023">
    <property type="protein sequence ID" value="OUD12228.1"/>
    <property type="molecule type" value="Genomic_DNA"/>
</dbReference>
<dbReference type="Proteomes" id="UP000194798">
    <property type="component" value="Unassembled WGS sequence"/>
</dbReference>
<evidence type="ECO:0000313" key="2">
    <source>
        <dbReference type="EMBL" id="OUD12228.1"/>
    </source>
</evidence>
<evidence type="ECO:0008006" key="4">
    <source>
        <dbReference type="Google" id="ProtNLM"/>
    </source>
</evidence>
<evidence type="ECO:0000256" key="1">
    <source>
        <dbReference type="SAM" id="Phobius"/>
    </source>
</evidence>
<reference evidence="2 3" key="1">
    <citation type="submission" date="2016-12" db="EMBL/GenBank/DDBJ databases">
        <title>Thioflexothrix psekupsii D3 genome sequencing and assembly.</title>
        <authorList>
            <person name="Fomenkov A."/>
            <person name="Vincze T."/>
            <person name="Grabovich M."/>
            <person name="Anton B.P."/>
            <person name="Dubinina G."/>
            <person name="Orlova M."/>
            <person name="Belousova E."/>
            <person name="Roberts R.J."/>
        </authorList>
    </citation>
    <scope>NUCLEOTIDE SEQUENCE [LARGE SCALE GENOMIC DNA]</scope>
    <source>
        <strain evidence="2">D3</strain>
    </source>
</reference>
<dbReference type="OrthoDB" id="5293418at2"/>
<dbReference type="PANTHER" id="PTHR40940">
    <property type="entry name" value="PROTEIN BATD-RELATED"/>
    <property type="match status" value="1"/>
</dbReference>
<accession>A0A251X551</accession>
<feature type="transmembrane region" description="Helical" evidence="1">
    <location>
        <begin position="436"/>
        <end position="460"/>
    </location>
</feature>
<dbReference type="InterPro" id="IPR025738">
    <property type="entry name" value="BatD"/>
</dbReference>
<dbReference type="PANTHER" id="PTHR40940:SF1">
    <property type="entry name" value="PROTEIN BATD"/>
    <property type="match status" value="1"/>
</dbReference>
<keyword evidence="1" id="KW-0812">Transmembrane</keyword>
<keyword evidence="1" id="KW-1133">Transmembrane helix</keyword>
<evidence type="ECO:0000313" key="3">
    <source>
        <dbReference type="Proteomes" id="UP000194798"/>
    </source>
</evidence>
<sequence length="591" mass="65992">MVIVMMIVIRTLYKLYFSLLLFVLFSTELLAAPTLTAHLDSPQITQDQVAFLTLTLDDPQQLANSRSSEPDLTPLRELFEVSGQQVMESTNVINNRISRQLTWSYQLAPKQSGQLTIPALSLKIGDTEIKSEPLLLQVLPADKTQAQSLRLEVTVSNDSPYLFEPIHYTMRFYHHGELREMQAVPPGDNVLIKPLTHTNKAYQQVINGENVTVSELVYLVTPLKSGEWELSPAQIIGQKIDQRSGSFGGGGFFSFNTPRPVTIRSDSVSLKVKSPAHQPWLPATKVELTQEWETPIDGELSVGLPIIRTLVLTAKGSGEQALPPLDKLMSEQANLLRVRAPNAEQNWSIPRGENHGVATLKQRFSLTPLQAGTIILPEIKVPWWNVTTDQLEWAIIPEQTLTVIENPAFVLSPAPETVNHAAPVTVQYVQQVAFNLWQYGFLSTALLALFIALVLSRLSLKPKPVKIAMSSTAVSRLDTKWLWQQFAATNDLSQLRRLLQRYICYHWRLPLTHSLSHLTQIIGQDTEAQRNVVHLIQVLDVALYGKERENLDVAQWKHELLSALAHLPVPRPTAGDQAGSPAEVLLLNPAV</sequence>
<dbReference type="Pfam" id="PF13584">
    <property type="entry name" value="BatD"/>
    <property type="match status" value="1"/>
</dbReference>
<dbReference type="AlphaFoldDB" id="A0A251X551"/>
<comment type="caution">
    <text evidence="2">The sequence shown here is derived from an EMBL/GenBank/DDBJ whole genome shotgun (WGS) entry which is preliminary data.</text>
</comment>
<proteinExistence type="predicted"/>